<gene>
    <name evidence="1" type="ORF">MSAN_01302100</name>
</gene>
<dbReference type="AlphaFoldDB" id="A0A8H6YFJ3"/>
<dbReference type="Proteomes" id="UP000623467">
    <property type="component" value="Unassembled WGS sequence"/>
</dbReference>
<evidence type="ECO:0000313" key="1">
    <source>
        <dbReference type="EMBL" id="KAF7357080.1"/>
    </source>
</evidence>
<proteinExistence type="predicted"/>
<reference evidence="1" key="1">
    <citation type="submission" date="2020-05" db="EMBL/GenBank/DDBJ databases">
        <title>Mycena genomes resolve the evolution of fungal bioluminescence.</title>
        <authorList>
            <person name="Tsai I.J."/>
        </authorList>
    </citation>
    <scope>NUCLEOTIDE SEQUENCE</scope>
    <source>
        <strain evidence="1">160909Yilan</strain>
    </source>
</reference>
<organism evidence="1 2">
    <name type="scientific">Mycena sanguinolenta</name>
    <dbReference type="NCBI Taxonomy" id="230812"/>
    <lineage>
        <taxon>Eukaryota</taxon>
        <taxon>Fungi</taxon>
        <taxon>Dikarya</taxon>
        <taxon>Basidiomycota</taxon>
        <taxon>Agaricomycotina</taxon>
        <taxon>Agaricomycetes</taxon>
        <taxon>Agaricomycetidae</taxon>
        <taxon>Agaricales</taxon>
        <taxon>Marasmiineae</taxon>
        <taxon>Mycenaceae</taxon>
        <taxon>Mycena</taxon>
    </lineage>
</organism>
<accession>A0A8H6YFJ3</accession>
<sequence>MFRFRGSLASLTNYRLGYSPRRAYPWRWTTPLALFIVLTSTVLLTCLNIPLSAYEIVTEFTYFPNSTIPSLPMSNIIPSFLHAPSENFSPQTLQVGSTFRLNNSVFSYTIAAAFNGVDDSEPVSSFPYYNNRFSDSCDVTNITATFTRTLGDSLIPYQYYDYSTSGFVTCTRPTLFQMTWASPMTSDGLLAPRIDNFAQDVKVAFYSGALEWWGVDDAPYGDGTVEVTVRPCYNCTGTISTTSDATPQVEATSMLEPPCSTQPARFIGLTGTIRNSTALNYPWGYDYAWNGTDITDLFGGLEPDVRNGYAFITSCAGIWGVILPNQIYSSPDMFNQSITTIVVPEDLIGFPSPFGPLTPSSASTLRAATSNDTLMGQWRNSILAFNETDRVPVLEYLRPVPRLKPLGSAITSVFVSTFAMVSTF</sequence>
<keyword evidence="2" id="KW-1185">Reference proteome</keyword>
<dbReference type="OrthoDB" id="3001227at2759"/>
<name>A0A8H6YFJ3_9AGAR</name>
<evidence type="ECO:0000313" key="2">
    <source>
        <dbReference type="Proteomes" id="UP000623467"/>
    </source>
</evidence>
<comment type="caution">
    <text evidence="1">The sequence shown here is derived from an EMBL/GenBank/DDBJ whole genome shotgun (WGS) entry which is preliminary data.</text>
</comment>
<protein>
    <submittedName>
        <fullName evidence="1">Uncharacterized protein</fullName>
    </submittedName>
</protein>
<dbReference type="EMBL" id="JACAZH010000010">
    <property type="protein sequence ID" value="KAF7357080.1"/>
    <property type="molecule type" value="Genomic_DNA"/>
</dbReference>